<feature type="signal peptide" evidence="1">
    <location>
        <begin position="1"/>
        <end position="18"/>
    </location>
</feature>
<organism evidence="2 3">
    <name type="scientific">Stylosanthes scabra</name>
    <dbReference type="NCBI Taxonomy" id="79078"/>
    <lineage>
        <taxon>Eukaryota</taxon>
        <taxon>Viridiplantae</taxon>
        <taxon>Streptophyta</taxon>
        <taxon>Embryophyta</taxon>
        <taxon>Tracheophyta</taxon>
        <taxon>Spermatophyta</taxon>
        <taxon>Magnoliopsida</taxon>
        <taxon>eudicotyledons</taxon>
        <taxon>Gunneridae</taxon>
        <taxon>Pentapetalae</taxon>
        <taxon>rosids</taxon>
        <taxon>fabids</taxon>
        <taxon>Fabales</taxon>
        <taxon>Fabaceae</taxon>
        <taxon>Papilionoideae</taxon>
        <taxon>50 kb inversion clade</taxon>
        <taxon>dalbergioids sensu lato</taxon>
        <taxon>Dalbergieae</taxon>
        <taxon>Pterocarpus clade</taxon>
        <taxon>Stylosanthes</taxon>
    </lineage>
</organism>
<dbReference type="Proteomes" id="UP001341840">
    <property type="component" value="Unassembled WGS sequence"/>
</dbReference>
<sequence length="100" mass="11796">MRLISTLWWLTFPKQGFGFSTDFPAMKVPKPASMQQERCPLMIRLILSNRPLHWIRLFEWAFMSLMFWETSPPCLSGSPNLFLEYLTWAIRKLLDLNSTA</sequence>
<evidence type="ECO:0000256" key="1">
    <source>
        <dbReference type="SAM" id="SignalP"/>
    </source>
</evidence>
<keyword evidence="3" id="KW-1185">Reference proteome</keyword>
<name>A0ABU6RX12_9FABA</name>
<accession>A0ABU6RX12</accession>
<reference evidence="2 3" key="1">
    <citation type="journal article" date="2023" name="Plants (Basel)">
        <title>Bridging the Gap: Combining Genomics and Transcriptomics Approaches to Understand Stylosanthes scabra, an Orphan Legume from the Brazilian Caatinga.</title>
        <authorList>
            <person name="Ferreira-Neto J.R.C."/>
            <person name="da Silva M.D."/>
            <person name="Binneck E."/>
            <person name="de Melo N.F."/>
            <person name="da Silva R.H."/>
            <person name="de Melo A.L.T.M."/>
            <person name="Pandolfi V."/>
            <person name="Bustamante F.O."/>
            <person name="Brasileiro-Vidal A.C."/>
            <person name="Benko-Iseppon A.M."/>
        </authorList>
    </citation>
    <scope>NUCLEOTIDE SEQUENCE [LARGE SCALE GENOMIC DNA]</scope>
    <source>
        <tissue evidence="2">Leaves</tissue>
    </source>
</reference>
<dbReference type="EMBL" id="JASCZI010033013">
    <property type="protein sequence ID" value="MED6128692.1"/>
    <property type="molecule type" value="Genomic_DNA"/>
</dbReference>
<proteinExistence type="predicted"/>
<comment type="caution">
    <text evidence="2">The sequence shown here is derived from an EMBL/GenBank/DDBJ whole genome shotgun (WGS) entry which is preliminary data.</text>
</comment>
<evidence type="ECO:0000313" key="3">
    <source>
        <dbReference type="Proteomes" id="UP001341840"/>
    </source>
</evidence>
<evidence type="ECO:0000313" key="2">
    <source>
        <dbReference type="EMBL" id="MED6128692.1"/>
    </source>
</evidence>
<gene>
    <name evidence="2" type="ORF">PIB30_100443</name>
</gene>
<keyword evidence="1" id="KW-0732">Signal</keyword>
<feature type="chain" id="PRO_5045057933" evidence="1">
    <location>
        <begin position="19"/>
        <end position="100"/>
    </location>
</feature>
<protein>
    <submittedName>
        <fullName evidence="2">Uncharacterized protein</fullName>
    </submittedName>
</protein>